<keyword evidence="7" id="KW-0472">Membrane</keyword>
<comment type="similarity">
    <text evidence="1">Belongs to the ABC transporter superfamily.</text>
</comment>
<dbReference type="CDD" id="cd03215">
    <property type="entry name" value="ABC_Carb_Monos_II"/>
    <property type="match status" value="1"/>
</dbReference>
<evidence type="ECO:0000256" key="7">
    <source>
        <dbReference type="ARBA" id="ARBA00023136"/>
    </source>
</evidence>
<evidence type="ECO:0000256" key="2">
    <source>
        <dbReference type="ARBA" id="ARBA00022448"/>
    </source>
</evidence>
<dbReference type="RefSeq" id="WP_285871907.1">
    <property type="nucleotide sequence ID" value="NZ_JARFYM010000030.1"/>
</dbReference>
<evidence type="ECO:0000256" key="5">
    <source>
        <dbReference type="ARBA" id="ARBA00022741"/>
    </source>
</evidence>
<keyword evidence="3" id="KW-0762">Sugar transport</keyword>
<keyword evidence="10" id="KW-1185">Reference proteome</keyword>
<feature type="domain" description="ABC transporter" evidence="8">
    <location>
        <begin position="247"/>
        <end position="503"/>
    </location>
</feature>
<dbReference type="GO" id="GO:0005524">
    <property type="term" value="F:ATP binding"/>
    <property type="evidence" value="ECO:0007669"/>
    <property type="project" value="UniProtKB-KW"/>
</dbReference>
<dbReference type="PANTHER" id="PTHR43790">
    <property type="entry name" value="CARBOHYDRATE TRANSPORT ATP-BINDING PROTEIN MG119-RELATED"/>
    <property type="match status" value="1"/>
</dbReference>
<dbReference type="Proteomes" id="UP001172645">
    <property type="component" value="Unassembled WGS sequence"/>
</dbReference>
<comment type="caution">
    <text evidence="9">The sequence shown here is derived from an EMBL/GenBank/DDBJ whole genome shotgun (WGS) entry which is preliminary data.</text>
</comment>
<feature type="domain" description="ABC transporter" evidence="8">
    <location>
        <begin position="13"/>
        <end position="248"/>
    </location>
</feature>
<dbReference type="PANTHER" id="PTHR43790:SF9">
    <property type="entry name" value="GALACTOFURANOSE TRANSPORTER ATP-BINDING PROTEIN YTFR"/>
    <property type="match status" value="1"/>
</dbReference>
<dbReference type="InterPro" id="IPR003593">
    <property type="entry name" value="AAA+_ATPase"/>
</dbReference>
<dbReference type="InterPro" id="IPR050107">
    <property type="entry name" value="ABC_carbohydrate_import_ATPase"/>
</dbReference>
<accession>A0ABT7K5V1</accession>
<organism evidence="9 10">
    <name type="scientific">Rhizobium mayense</name>
    <dbReference type="NCBI Taxonomy" id="1312184"/>
    <lineage>
        <taxon>Bacteria</taxon>
        <taxon>Pseudomonadati</taxon>
        <taxon>Pseudomonadota</taxon>
        <taxon>Alphaproteobacteria</taxon>
        <taxon>Hyphomicrobiales</taxon>
        <taxon>Rhizobiaceae</taxon>
        <taxon>Rhizobium/Agrobacterium group</taxon>
        <taxon>Rhizobium</taxon>
    </lineage>
</organism>
<evidence type="ECO:0000256" key="4">
    <source>
        <dbReference type="ARBA" id="ARBA00022737"/>
    </source>
</evidence>
<keyword evidence="4" id="KW-0677">Repeat</keyword>
<keyword evidence="2" id="KW-0813">Transport</keyword>
<gene>
    <name evidence="9" type="ORF">PY649_26820</name>
</gene>
<dbReference type="InterPro" id="IPR017871">
    <property type="entry name" value="ABC_transporter-like_CS"/>
</dbReference>
<protein>
    <submittedName>
        <fullName evidence="9">Sugar ABC transporter ATP-binding protein</fullName>
    </submittedName>
</protein>
<dbReference type="PROSITE" id="PS50893">
    <property type="entry name" value="ABC_TRANSPORTER_2"/>
    <property type="match status" value="2"/>
</dbReference>
<dbReference type="SMART" id="SM00382">
    <property type="entry name" value="AAA"/>
    <property type="match status" value="2"/>
</dbReference>
<sequence length="506" mass="54163">MTNQQGSADAARLSVRRLTKRFGSIAAIDGVSLDLHKGEVRALCGGNGAGKSTLVKILTGVLTPSEGKLEIDGKQRTFRNPVDAQRVGLALVAQELSLAPDLSVHDNLWLGHADAPFARRTARSAALAREALDAVGLESTSLDIKAGRLALAERQLLEIARGLARNASVLILDEPTATLSEREIAKVFDAVHRLKARDCSVIYITHRMGEVYELCDSVTVMRNGRVITTQPVADMPRNRLLELMIGRELTDVYPSSTRPPGAVMLEVSNLQVPGAIEDFSLQLRAGEIVGIVGQIGSGATESIRALAGLVHNARGDVAIGGRKLPLGAPSTVLKSGVRFVSEDRATEGVFLDMPARTNLVATRFPELSNGGLLPPARLGRIATLLAQQVGFDPSRLHLAAGRLSGGNQQKLAIGRCSDRRAHGVILMNEPTRGVDMGARAEIYQTLRRLCDEGNAVLLASTDLEEVVGLVDRVITMFRGRIVGLHERGEIAETVILSEITNAREAA</sequence>
<dbReference type="CDD" id="cd03216">
    <property type="entry name" value="ABC_Carb_Monos_I"/>
    <property type="match status" value="1"/>
</dbReference>
<keyword evidence="5" id="KW-0547">Nucleotide-binding</keyword>
<dbReference type="InterPro" id="IPR003439">
    <property type="entry name" value="ABC_transporter-like_ATP-bd"/>
</dbReference>
<dbReference type="SUPFAM" id="SSF52540">
    <property type="entry name" value="P-loop containing nucleoside triphosphate hydrolases"/>
    <property type="match status" value="2"/>
</dbReference>
<evidence type="ECO:0000259" key="8">
    <source>
        <dbReference type="PROSITE" id="PS50893"/>
    </source>
</evidence>
<evidence type="ECO:0000256" key="6">
    <source>
        <dbReference type="ARBA" id="ARBA00022840"/>
    </source>
</evidence>
<keyword evidence="6 9" id="KW-0067">ATP-binding</keyword>
<evidence type="ECO:0000256" key="1">
    <source>
        <dbReference type="ARBA" id="ARBA00005417"/>
    </source>
</evidence>
<name>A0ABT7K5V1_9HYPH</name>
<reference evidence="9" key="1">
    <citation type="submission" date="2023-06" db="EMBL/GenBank/DDBJ databases">
        <title>Phylogenetic Diversity of Rhizobium strains.</title>
        <authorList>
            <person name="Moura F.T."/>
            <person name="Helene L.C.F."/>
            <person name="Hungria M."/>
        </authorList>
    </citation>
    <scope>NUCLEOTIDE SEQUENCE</scope>
    <source>
        <strain evidence="9">CCGE526</strain>
    </source>
</reference>
<evidence type="ECO:0000256" key="3">
    <source>
        <dbReference type="ARBA" id="ARBA00022597"/>
    </source>
</evidence>
<dbReference type="EMBL" id="JARFYM010000030">
    <property type="protein sequence ID" value="MDL2402514.1"/>
    <property type="molecule type" value="Genomic_DNA"/>
</dbReference>
<proteinExistence type="inferred from homology"/>
<evidence type="ECO:0000313" key="9">
    <source>
        <dbReference type="EMBL" id="MDL2402514.1"/>
    </source>
</evidence>
<dbReference type="InterPro" id="IPR027417">
    <property type="entry name" value="P-loop_NTPase"/>
</dbReference>
<dbReference type="PROSITE" id="PS00211">
    <property type="entry name" value="ABC_TRANSPORTER_1"/>
    <property type="match status" value="1"/>
</dbReference>
<evidence type="ECO:0000313" key="10">
    <source>
        <dbReference type="Proteomes" id="UP001172645"/>
    </source>
</evidence>
<dbReference type="Gene3D" id="3.40.50.300">
    <property type="entry name" value="P-loop containing nucleotide triphosphate hydrolases"/>
    <property type="match status" value="2"/>
</dbReference>
<dbReference type="Pfam" id="PF00005">
    <property type="entry name" value="ABC_tran"/>
    <property type="match status" value="2"/>
</dbReference>